<evidence type="ECO:0000313" key="3">
    <source>
        <dbReference type="Proteomes" id="UP001567538"/>
    </source>
</evidence>
<evidence type="ECO:0000313" key="2">
    <source>
        <dbReference type="EMBL" id="KAL1551955.1"/>
    </source>
</evidence>
<feature type="region of interest" description="Disordered" evidence="1">
    <location>
        <begin position="374"/>
        <end position="405"/>
    </location>
</feature>
<proteinExistence type="predicted"/>
<dbReference type="PANTHER" id="PTHR34057">
    <property type="entry name" value="ELONGATION FACTOR"/>
    <property type="match status" value="1"/>
</dbReference>
<dbReference type="EMBL" id="JBEAFC010000006">
    <property type="protein sequence ID" value="KAL1551955.1"/>
    <property type="molecule type" value="Genomic_DNA"/>
</dbReference>
<accession>A0ABD1H6A4</accession>
<dbReference type="AlphaFoldDB" id="A0ABD1H6A4"/>
<name>A0ABD1H6A4_SALDI</name>
<feature type="compositionally biased region" description="Basic and acidic residues" evidence="1">
    <location>
        <begin position="374"/>
        <end position="398"/>
    </location>
</feature>
<feature type="region of interest" description="Disordered" evidence="1">
    <location>
        <begin position="422"/>
        <end position="452"/>
    </location>
</feature>
<keyword evidence="3" id="KW-1185">Reference proteome</keyword>
<evidence type="ECO:0000256" key="1">
    <source>
        <dbReference type="SAM" id="MobiDB-lite"/>
    </source>
</evidence>
<reference evidence="2 3" key="1">
    <citation type="submission" date="2024-06" db="EMBL/GenBank/DDBJ databases">
        <title>A chromosome level genome sequence of Diviner's sage (Salvia divinorum).</title>
        <authorList>
            <person name="Ford S.A."/>
            <person name="Ro D.-K."/>
            <person name="Ness R.W."/>
            <person name="Phillips M.A."/>
        </authorList>
    </citation>
    <scope>NUCLEOTIDE SEQUENCE [LARGE SCALE GENOMIC DNA]</scope>
    <source>
        <strain evidence="2">SAF-2024a</strain>
        <tissue evidence="2">Leaf</tissue>
    </source>
</reference>
<sequence length="452" mass="50551">MLVGSYASLKTAEDVSVDILELSRSRDLKVEAKEDPDATEYSSSFADTISGNENGSSLSDAEVESKLIPDIYLAPACDGFGSVFPIRKKKMTAHWRNFIHPIMWRCKWTELRIKEFESQASKYAREVSVIDRGKHMSLDKTTVEQLGSKSLPFPLQRHRRRPMKRMKRKRVENTIDITSYMSNHILFSERENKRPELDGVPTWENNDKHTGNCDEFGLKDDYSFHEENDNILEHILRKIELVHTRVHKLRTQLDVVLINNASRFSSSENLSQLMGGDVRSPTFSACNGDTVSAGGLYASSPYIGDYDIGDFVLPDSPEVSSFGEPIPIPDIIESTVGLLSSIDVTQHQAQIGDSSEKIVDNILVQNEAAEVEGAFKDSHNQSSEKAEDAEHSGEEESNNKASVLATEINAEANTLKSCLTSQIHFPKNKRKRGERKAGSGNWSRQCPGEPDS</sequence>
<dbReference type="InterPro" id="IPR038745">
    <property type="entry name" value="AT4G37440-like"/>
</dbReference>
<protein>
    <submittedName>
        <fullName evidence="2">Uncharacterized protein</fullName>
    </submittedName>
</protein>
<feature type="compositionally biased region" description="Polar residues" evidence="1">
    <location>
        <begin position="40"/>
        <end position="57"/>
    </location>
</feature>
<dbReference type="Proteomes" id="UP001567538">
    <property type="component" value="Unassembled WGS sequence"/>
</dbReference>
<dbReference type="CDD" id="cd11650">
    <property type="entry name" value="AT4G37440_like"/>
    <property type="match status" value="1"/>
</dbReference>
<organism evidence="2 3">
    <name type="scientific">Salvia divinorum</name>
    <name type="common">Maria pastora</name>
    <name type="synonym">Diviner's sage</name>
    <dbReference type="NCBI Taxonomy" id="28513"/>
    <lineage>
        <taxon>Eukaryota</taxon>
        <taxon>Viridiplantae</taxon>
        <taxon>Streptophyta</taxon>
        <taxon>Embryophyta</taxon>
        <taxon>Tracheophyta</taxon>
        <taxon>Spermatophyta</taxon>
        <taxon>Magnoliopsida</taxon>
        <taxon>eudicotyledons</taxon>
        <taxon>Gunneridae</taxon>
        <taxon>Pentapetalae</taxon>
        <taxon>asterids</taxon>
        <taxon>lamiids</taxon>
        <taxon>Lamiales</taxon>
        <taxon>Lamiaceae</taxon>
        <taxon>Nepetoideae</taxon>
        <taxon>Mentheae</taxon>
        <taxon>Salviinae</taxon>
        <taxon>Salvia</taxon>
        <taxon>Salvia subgen. Calosphace</taxon>
    </lineage>
</organism>
<comment type="caution">
    <text evidence="2">The sequence shown here is derived from an EMBL/GenBank/DDBJ whole genome shotgun (WGS) entry which is preliminary data.</text>
</comment>
<dbReference type="PANTHER" id="PTHR34057:SF1">
    <property type="entry name" value="ELONGATION FACTOR"/>
    <property type="match status" value="1"/>
</dbReference>
<feature type="region of interest" description="Disordered" evidence="1">
    <location>
        <begin position="33"/>
        <end position="57"/>
    </location>
</feature>
<gene>
    <name evidence="2" type="ORF">AAHA92_12814</name>
</gene>